<keyword evidence="1" id="KW-0472">Membrane</keyword>
<keyword evidence="1" id="KW-1133">Transmembrane helix</keyword>
<dbReference type="InterPro" id="IPR050266">
    <property type="entry name" value="AB_hydrolase_sf"/>
</dbReference>
<dbReference type="PANTHER" id="PTHR43798:SF33">
    <property type="entry name" value="HYDROLASE, PUTATIVE (AFU_ORTHOLOGUE AFUA_2G14860)-RELATED"/>
    <property type="match status" value="1"/>
</dbReference>
<proteinExistence type="predicted"/>
<feature type="domain" description="AB hydrolase-1" evidence="2">
    <location>
        <begin position="94"/>
        <end position="198"/>
    </location>
</feature>
<evidence type="ECO:0000256" key="1">
    <source>
        <dbReference type="SAM" id="Phobius"/>
    </source>
</evidence>
<dbReference type="Proteomes" id="UP001205965">
    <property type="component" value="Unassembled WGS sequence"/>
</dbReference>
<dbReference type="GO" id="GO:0016787">
    <property type="term" value="F:hydrolase activity"/>
    <property type="evidence" value="ECO:0007669"/>
    <property type="project" value="UniProtKB-KW"/>
</dbReference>
<dbReference type="Pfam" id="PF00561">
    <property type="entry name" value="Abhydrolase_1"/>
    <property type="match status" value="1"/>
</dbReference>
<keyword evidence="3" id="KW-0378">Hydrolase</keyword>
<name>A0ABT2FWX2_9CORY</name>
<dbReference type="Gene3D" id="3.40.50.1820">
    <property type="entry name" value="alpha/beta hydrolase"/>
    <property type="match status" value="1"/>
</dbReference>
<dbReference type="SUPFAM" id="SSF53474">
    <property type="entry name" value="alpha/beta-Hydrolases"/>
    <property type="match status" value="1"/>
</dbReference>
<reference evidence="3 4" key="1">
    <citation type="submission" date="2022-08" db="EMBL/GenBank/DDBJ databases">
        <title>YIM 101645 draft genome.</title>
        <authorList>
            <person name="Chen X."/>
        </authorList>
    </citation>
    <scope>NUCLEOTIDE SEQUENCE [LARGE SCALE GENOMIC DNA]</scope>
    <source>
        <strain evidence="3 4">YIM 101645</strain>
    </source>
</reference>
<evidence type="ECO:0000259" key="2">
    <source>
        <dbReference type="Pfam" id="PF00561"/>
    </source>
</evidence>
<dbReference type="PANTHER" id="PTHR43798">
    <property type="entry name" value="MONOACYLGLYCEROL LIPASE"/>
    <property type="match status" value="1"/>
</dbReference>
<dbReference type="RefSeq" id="WP_259427808.1">
    <property type="nucleotide sequence ID" value="NZ_JANWTC010000005.1"/>
</dbReference>
<dbReference type="InterPro" id="IPR029058">
    <property type="entry name" value="AB_hydrolase_fold"/>
</dbReference>
<dbReference type="InterPro" id="IPR000073">
    <property type="entry name" value="AB_hydrolase_1"/>
</dbReference>
<gene>
    <name evidence="3" type="ORF">NYP18_08735</name>
</gene>
<keyword evidence="4" id="KW-1185">Reference proteome</keyword>
<accession>A0ABT2FWX2</accession>
<dbReference type="EMBL" id="JANWTC010000005">
    <property type="protein sequence ID" value="MCS5479743.1"/>
    <property type="molecule type" value="Genomic_DNA"/>
</dbReference>
<feature type="transmembrane region" description="Helical" evidence="1">
    <location>
        <begin position="12"/>
        <end position="34"/>
    </location>
</feature>
<evidence type="ECO:0000313" key="3">
    <source>
        <dbReference type="EMBL" id="MCS5479743.1"/>
    </source>
</evidence>
<sequence length="337" mass="35800">MTRPPESRRRRIVVWLAFTSVSVVAIASTTALLGSGPEVGHWRSAAAQETYTQAHAELIAQLPAQPELLDIPVTHGTVRVLHWPGGDDGAEQEPVLLLPGRSSGSAQWVENLPGWIGTRPIYAPDPLGDAGFSAQRLPFTGIGDQADAWAEVMAGLGIDAAHVVGHSFGAAQAANLAVRHPERIRSLALFEPVMVLDSPPASVYFWATVASLPLPAAWREEALARIGGTTADEVRGAGPMGALIDAAARGYAAALPTPGVLPEEQWRVLTTPVRVDLGGRQSLSGSGAAERAREVLPQATVTVWPEGTHSLPMDQRPDFDLILPRFWEESRSAATGD</sequence>
<comment type="caution">
    <text evidence="3">The sequence shown here is derived from an EMBL/GenBank/DDBJ whole genome shotgun (WGS) entry which is preliminary data.</text>
</comment>
<keyword evidence="1" id="KW-0812">Transmembrane</keyword>
<organism evidence="3 4">
    <name type="scientific">Corynebacterium lemuris</name>
    <dbReference type="NCBI Taxonomy" id="1859292"/>
    <lineage>
        <taxon>Bacteria</taxon>
        <taxon>Bacillati</taxon>
        <taxon>Actinomycetota</taxon>
        <taxon>Actinomycetes</taxon>
        <taxon>Mycobacteriales</taxon>
        <taxon>Corynebacteriaceae</taxon>
        <taxon>Corynebacterium</taxon>
    </lineage>
</organism>
<evidence type="ECO:0000313" key="4">
    <source>
        <dbReference type="Proteomes" id="UP001205965"/>
    </source>
</evidence>
<protein>
    <submittedName>
        <fullName evidence="3">Alpha/beta fold hydrolase</fullName>
    </submittedName>
</protein>